<organism evidence="1 2">
    <name type="scientific">Clytia hemisphaerica</name>
    <dbReference type="NCBI Taxonomy" id="252671"/>
    <lineage>
        <taxon>Eukaryota</taxon>
        <taxon>Metazoa</taxon>
        <taxon>Cnidaria</taxon>
        <taxon>Hydrozoa</taxon>
        <taxon>Hydroidolina</taxon>
        <taxon>Leptothecata</taxon>
        <taxon>Obeliida</taxon>
        <taxon>Clytiidae</taxon>
        <taxon>Clytia</taxon>
    </lineage>
</organism>
<name>A0A7M5UPA6_9CNID</name>
<proteinExistence type="predicted"/>
<protein>
    <submittedName>
        <fullName evidence="1">Uncharacterized protein</fullName>
    </submittedName>
</protein>
<keyword evidence="2" id="KW-1185">Reference proteome</keyword>
<evidence type="ECO:0000313" key="2">
    <source>
        <dbReference type="Proteomes" id="UP000594262"/>
    </source>
</evidence>
<accession>A0A7M5UPA6</accession>
<evidence type="ECO:0000313" key="1">
    <source>
        <dbReference type="EnsemblMetazoa" id="CLYHEMP003631.1"/>
    </source>
</evidence>
<dbReference type="EnsemblMetazoa" id="CLYHEMT003631.1">
    <property type="protein sequence ID" value="CLYHEMP003631.1"/>
    <property type="gene ID" value="CLYHEMG003631"/>
</dbReference>
<dbReference type="OrthoDB" id="10634822at2759"/>
<dbReference type="Proteomes" id="UP000594262">
    <property type="component" value="Unplaced"/>
</dbReference>
<dbReference type="AlphaFoldDB" id="A0A7M5UPA6"/>
<sequence length="128" mass="14974">IIPRLSQEWEVRFRFKLTGSVNDKWCNILQLTKGGKLEEYGDRTPGIFYNKEIQNLVTYSAVNGNEGYRNYFPIELNTEYNVEIHQRYKSGGVYKYSILLNGDEVHSTDNTQARQFYDVKVYTGSPWS</sequence>
<reference evidence="1" key="1">
    <citation type="submission" date="2021-01" db="UniProtKB">
        <authorList>
            <consortium name="EnsemblMetazoa"/>
        </authorList>
    </citation>
    <scope>IDENTIFICATION</scope>
</reference>